<accession>A0A4V1IUK5</accession>
<evidence type="ECO:0000256" key="3">
    <source>
        <dbReference type="ARBA" id="ARBA00023163"/>
    </source>
</evidence>
<evidence type="ECO:0000313" key="6">
    <source>
        <dbReference type="Proteomes" id="UP000274922"/>
    </source>
</evidence>
<dbReference type="Proteomes" id="UP000274922">
    <property type="component" value="Unassembled WGS sequence"/>
</dbReference>
<sequence length="163" mass="18635">LMGLVEVMRATDADAMLLSRGCDLTALGLNLNAPAPLYPELMTPFGNDPSLGAAPSFTTPPFYRMPRPLPPALSKLPLFSDETLFYIFYTLPRERLQEAAAQELYRRAWRFHKELKVWMTPDEQAPPVKGNGYERGMFICFDPTVWAKVRKEGTLYYDQLEQR</sequence>
<evidence type="ECO:0000259" key="4">
    <source>
        <dbReference type="Pfam" id="PF04153"/>
    </source>
</evidence>
<dbReference type="GO" id="GO:0006355">
    <property type="term" value="P:regulation of DNA-templated transcription"/>
    <property type="evidence" value="ECO:0007669"/>
    <property type="project" value="InterPro"/>
</dbReference>
<dbReference type="GO" id="GO:0030015">
    <property type="term" value="C:CCR4-NOT core complex"/>
    <property type="evidence" value="ECO:0007669"/>
    <property type="project" value="InterPro"/>
</dbReference>
<feature type="non-terminal residue" evidence="5">
    <location>
        <position position="163"/>
    </location>
</feature>
<evidence type="ECO:0000256" key="2">
    <source>
        <dbReference type="ARBA" id="ARBA00023015"/>
    </source>
</evidence>
<dbReference type="OrthoDB" id="25391at2759"/>
<dbReference type="Gene3D" id="2.30.30.1020">
    <property type="entry name" value="CCR4-NOT complex subunit 2/3/5, C-terminal domain"/>
    <property type="match status" value="1"/>
</dbReference>
<comment type="similarity">
    <text evidence="1">Belongs to the CNOT2/3/5 family.</text>
</comment>
<dbReference type="PANTHER" id="PTHR23326">
    <property type="entry name" value="CCR4 NOT-RELATED"/>
    <property type="match status" value="1"/>
</dbReference>
<keyword evidence="2" id="KW-0805">Transcription regulation</keyword>
<dbReference type="AlphaFoldDB" id="A0A4V1IUK5"/>
<gene>
    <name evidence="5" type="ORF">CXG81DRAFT_3834</name>
</gene>
<dbReference type="InterPro" id="IPR007282">
    <property type="entry name" value="NOT2/3/5_C"/>
</dbReference>
<protein>
    <recommendedName>
        <fullName evidence="4">NOT2/NOT3/NOT5 C-terminal domain-containing protein</fullName>
    </recommendedName>
</protein>
<keyword evidence="3" id="KW-0804">Transcription</keyword>
<feature type="non-terminal residue" evidence="5">
    <location>
        <position position="1"/>
    </location>
</feature>
<dbReference type="GO" id="GO:0000289">
    <property type="term" value="P:nuclear-transcribed mRNA poly(A) tail shortening"/>
    <property type="evidence" value="ECO:0007669"/>
    <property type="project" value="UniProtKB-ARBA"/>
</dbReference>
<dbReference type="InterPro" id="IPR038635">
    <property type="entry name" value="CCR4-NOT_su2/3/5_C_sf"/>
</dbReference>
<evidence type="ECO:0000256" key="1">
    <source>
        <dbReference type="ARBA" id="ARBA00007682"/>
    </source>
</evidence>
<dbReference type="Pfam" id="PF04153">
    <property type="entry name" value="NOT2_3_5_C"/>
    <property type="match status" value="1"/>
</dbReference>
<dbReference type="InterPro" id="IPR040168">
    <property type="entry name" value="Not2/3/5"/>
</dbReference>
<proteinExistence type="inferred from homology"/>
<reference evidence="6" key="1">
    <citation type="journal article" date="2018" name="Nat. Microbiol.">
        <title>Leveraging single-cell genomics to expand the fungal tree of life.</title>
        <authorList>
            <person name="Ahrendt S.R."/>
            <person name="Quandt C.A."/>
            <person name="Ciobanu D."/>
            <person name="Clum A."/>
            <person name="Salamov A."/>
            <person name="Andreopoulos B."/>
            <person name="Cheng J.F."/>
            <person name="Woyke T."/>
            <person name="Pelin A."/>
            <person name="Henrissat B."/>
            <person name="Reynolds N.K."/>
            <person name="Benny G.L."/>
            <person name="Smith M.E."/>
            <person name="James T.Y."/>
            <person name="Grigoriev I.V."/>
        </authorList>
    </citation>
    <scope>NUCLEOTIDE SEQUENCE [LARGE SCALE GENOMIC DNA]</scope>
    <source>
        <strain evidence="6">ATCC 52028</strain>
    </source>
</reference>
<keyword evidence="6" id="KW-1185">Reference proteome</keyword>
<feature type="domain" description="NOT2/NOT3/NOT5 C-terminal" evidence="4">
    <location>
        <begin position="41"/>
        <end position="160"/>
    </location>
</feature>
<evidence type="ECO:0000313" key="5">
    <source>
        <dbReference type="EMBL" id="RKP00879.1"/>
    </source>
</evidence>
<organism evidence="5 6">
    <name type="scientific">Caulochytrium protostelioides</name>
    <dbReference type="NCBI Taxonomy" id="1555241"/>
    <lineage>
        <taxon>Eukaryota</taxon>
        <taxon>Fungi</taxon>
        <taxon>Fungi incertae sedis</taxon>
        <taxon>Chytridiomycota</taxon>
        <taxon>Chytridiomycota incertae sedis</taxon>
        <taxon>Chytridiomycetes</taxon>
        <taxon>Caulochytriales</taxon>
        <taxon>Caulochytriaceae</taxon>
        <taxon>Caulochytrium</taxon>
    </lineage>
</organism>
<dbReference type="STRING" id="1555241.A0A4V1IUK5"/>
<name>A0A4V1IUK5_9FUNG</name>
<dbReference type="EMBL" id="ML014194">
    <property type="protein sequence ID" value="RKP00879.1"/>
    <property type="molecule type" value="Genomic_DNA"/>
</dbReference>